<reference evidence="8 9" key="1">
    <citation type="submission" date="2019-08" db="EMBL/GenBank/DDBJ databases">
        <authorList>
            <person name="Alioto T."/>
            <person name="Alioto T."/>
            <person name="Gomez Garrido J."/>
        </authorList>
    </citation>
    <scope>NUCLEOTIDE SEQUENCE [LARGE SCALE GENOMIC DNA]</scope>
</reference>
<keyword evidence="2 5" id="KW-0378">Hydrolase</keyword>
<dbReference type="InterPro" id="IPR009003">
    <property type="entry name" value="Peptidase_S1_PA"/>
</dbReference>
<sequence>MIIVTVFGFAVLHTAATKCIAGDCMLDASSRKNSEDNLHFVNYMNESKVFGRGFYDDLNKIIQEMAISNANYNNYQITDSIDELHNFLNYSIPCGIRRRRLRPRFVSNRVVGGSNSSPGEFPWQISLQLITGRTARHICGGSVISETWILTAAHCVYGLSEDLLSVVAGKNNLYASESYGQRVKVIGIYFNGFNKDKLSKDIALLKVFPSLIFDGSRVSPICIPKPGTRFDSAIAMVTGWGRVSENGVFAHILQKVQLPLMPLDTCLDVYKNSGYGDLINRCVVCGGGSSINVADSCQGDSGGPLSCLADDNRFYLCGIVSWGLGCARPDYPGVYTAVSCYANWIRYSMRFE</sequence>
<keyword evidence="3 5" id="KW-0720">Serine protease</keyword>
<evidence type="ECO:0000256" key="5">
    <source>
        <dbReference type="RuleBase" id="RU363034"/>
    </source>
</evidence>
<proteinExistence type="predicted"/>
<organism evidence="8 9">
    <name type="scientific">Cinara cedri</name>
    <dbReference type="NCBI Taxonomy" id="506608"/>
    <lineage>
        <taxon>Eukaryota</taxon>
        <taxon>Metazoa</taxon>
        <taxon>Ecdysozoa</taxon>
        <taxon>Arthropoda</taxon>
        <taxon>Hexapoda</taxon>
        <taxon>Insecta</taxon>
        <taxon>Pterygota</taxon>
        <taxon>Neoptera</taxon>
        <taxon>Paraneoptera</taxon>
        <taxon>Hemiptera</taxon>
        <taxon>Sternorrhyncha</taxon>
        <taxon>Aphidomorpha</taxon>
        <taxon>Aphidoidea</taxon>
        <taxon>Aphididae</taxon>
        <taxon>Lachninae</taxon>
        <taxon>Cinara</taxon>
    </lineage>
</organism>
<dbReference type="PANTHER" id="PTHR24252">
    <property type="entry name" value="ACROSIN-RELATED"/>
    <property type="match status" value="1"/>
</dbReference>
<dbReference type="CDD" id="cd00190">
    <property type="entry name" value="Tryp_SPc"/>
    <property type="match status" value="1"/>
</dbReference>
<dbReference type="SUPFAM" id="SSF50494">
    <property type="entry name" value="Trypsin-like serine proteases"/>
    <property type="match status" value="1"/>
</dbReference>
<evidence type="ECO:0000256" key="6">
    <source>
        <dbReference type="SAM" id="SignalP"/>
    </source>
</evidence>
<evidence type="ECO:0000313" key="9">
    <source>
        <dbReference type="Proteomes" id="UP000325440"/>
    </source>
</evidence>
<protein>
    <submittedName>
        <fullName evidence="8">Serine proteases, trypsin family, serine active site,Peptidase S1, PA clan,Serine proteases, trypsin</fullName>
    </submittedName>
</protein>
<feature type="domain" description="Peptidase S1" evidence="7">
    <location>
        <begin position="110"/>
        <end position="350"/>
    </location>
</feature>
<dbReference type="GO" id="GO:0004252">
    <property type="term" value="F:serine-type endopeptidase activity"/>
    <property type="evidence" value="ECO:0007669"/>
    <property type="project" value="InterPro"/>
</dbReference>
<evidence type="ECO:0000256" key="3">
    <source>
        <dbReference type="ARBA" id="ARBA00022825"/>
    </source>
</evidence>
<keyword evidence="9" id="KW-1185">Reference proteome</keyword>
<dbReference type="AlphaFoldDB" id="A0A5E4M0X2"/>
<evidence type="ECO:0000256" key="1">
    <source>
        <dbReference type="ARBA" id="ARBA00022670"/>
    </source>
</evidence>
<dbReference type="PROSITE" id="PS50240">
    <property type="entry name" value="TRYPSIN_DOM"/>
    <property type="match status" value="1"/>
</dbReference>
<dbReference type="OrthoDB" id="10061449at2759"/>
<dbReference type="PROSITE" id="PS00135">
    <property type="entry name" value="TRYPSIN_SER"/>
    <property type="match status" value="1"/>
</dbReference>
<dbReference type="Proteomes" id="UP000325440">
    <property type="component" value="Unassembled WGS sequence"/>
</dbReference>
<name>A0A5E4M0X2_9HEMI</name>
<accession>A0A5E4M0X2</accession>
<keyword evidence="1 5" id="KW-0645">Protease</keyword>
<feature type="chain" id="PRO_5022897537" evidence="6">
    <location>
        <begin position="17"/>
        <end position="352"/>
    </location>
</feature>
<dbReference type="GO" id="GO:0006508">
    <property type="term" value="P:proteolysis"/>
    <property type="evidence" value="ECO:0007669"/>
    <property type="project" value="UniProtKB-KW"/>
</dbReference>
<dbReference type="Pfam" id="PF00089">
    <property type="entry name" value="Trypsin"/>
    <property type="match status" value="1"/>
</dbReference>
<dbReference type="InterPro" id="IPR043504">
    <property type="entry name" value="Peptidase_S1_PA_chymotrypsin"/>
</dbReference>
<evidence type="ECO:0000256" key="2">
    <source>
        <dbReference type="ARBA" id="ARBA00022801"/>
    </source>
</evidence>
<evidence type="ECO:0000313" key="8">
    <source>
        <dbReference type="EMBL" id="VVC24615.1"/>
    </source>
</evidence>
<evidence type="ECO:0000256" key="4">
    <source>
        <dbReference type="ARBA" id="ARBA00023157"/>
    </source>
</evidence>
<dbReference type="PANTHER" id="PTHR24252:SF7">
    <property type="entry name" value="HYALIN"/>
    <property type="match status" value="1"/>
</dbReference>
<dbReference type="Gene3D" id="2.40.10.10">
    <property type="entry name" value="Trypsin-like serine proteases"/>
    <property type="match status" value="1"/>
</dbReference>
<feature type="signal peptide" evidence="6">
    <location>
        <begin position="1"/>
        <end position="16"/>
    </location>
</feature>
<dbReference type="InterPro" id="IPR018114">
    <property type="entry name" value="TRYPSIN_HIS"/>
</dbReference>
<dbReference type="PRINTS" id="PR00722">
    <property type="entry name" value="CHYMOTRYPSIN"/>
</dbReference>
<dbReference type="InterPro" id="IPR001254">
    <property type="entry name" value="Trypsin_dom"/>
</dbReference>
<dbReference type="SMART" id="SM00020">
    <property type="entry name" value="Tryp_SPc"/>
    <property type="match status" value="1"/>
</dbReference>
<gene>
    <name evidence="8" type="ORF">CINCED_3A003202</name>
</gene>
<evidence type="ECO:0000259" key="7">
    <source>
        <dbReference type="PROSITE" id="PS50240"/>
    </source>
</evidence>
<keyword evidence="4" id="KW-1015">Disulfide bond</keyword>
<keyword evidence="6" id="KW-0732">Signal</keyword>
<dbReference type="FunFam" id="2.40.10.10:FF:000003">
    <property type="entry name" value="Transmembrane serine protease 3"/>
    <property type="match status" value="1"/>
</dbReference>
<dbReference type="EMBL" id="CABPRJ010000004">
    <property type="protein sequence ID" value="VVC24615.1"/>
    <property type="molecule type" value="Genomic_DNA"/>
</dbReference>
<dbReference type="InterPro" id="IPR033116">
    <property type="entry name" value="TRYPSIN_SER"/>
</dbReference>
<dbReference type="InterPro" id="IPR001314">
    <property type="entry name" value="Peptidase_S1A"/>
</dbReference>
<dbReference type="PROSITE" id="PS00134">
    <property type="entry name" value="TRYPSIN_HIS"/>
    <property type="match status" value="1"/>
</dbReference>